<comment type="caution">
    <text evidence="1">The sequence shown here is derived from an EMBL/GenBank/DDBJ whole genome shotgun (WGS) entry which is preliminary data.</text>
</comment>
<protein>
    <submittedName>
        <fullName evidence="1">2'-5' RNA ligase family protein</fullName>
    </submittedName>
</protein>
<organism evidence="1 2">
    <name type="scientific">Pseudonocardia acidicola</name>
    <dbReference type="NCBI Taxonomy" id="2724939"/>
    <lineage>
        <taxon>Bacteria</taxon>
        <taxon>Bacillati</taxon>
        <taxon>Actinomycetota</taxon>
        <taxon>Actinomycetes</taxon>
        <taxon>Pseudonocardiales</taxon>
        <taxon>Pseudonocardiaceae</taxon>
        <taxon>Pseudonocardia</taxon>
    </lineage>
</organism>
<dbReference type="SUPFAM" id="SSF55144">
    <property type="entry name" value="LigT-like"/>
    <property type="match status" value="1"/>
</dbReference>
<proteinExistence type="predicted"/>
<dbReference type="Pfam" id="PF13563">
    <property type="entry name" value="2_5_RNA_ligase2"/>
    <property type="match status" value="1"/>
</dbReference>
<keyword evidence="1" id="KW-0436">Ligase</keyword>
<evidence type="ECO:0000313" key="2">
    <source>
        <dbReference type="Proteomes" id="UP000820669"/>
    </source>
</evidence>
<gene>
    <name evidence="1" type="ORF">HF526_04570</name>
</gene>
<reference evidence="1 2" key="1">
    <citation type="submission" date="2020-04" db="EMBL/GenBank/DDBJ databases">
        <authorList>
            <person name="Klaysubun C."/>
            <person name="Duangmal K."/>
            <person name="Lipun K."/>
        </authorList>
    </citation>
    <scope>NUCLEOTIDE SEQUENCE [LARGE SCALE GENOMIC DNA]</scope>
    <source>
        <strain evidence="1 2">K10HN5</strain>
    </source>
</reference>
<name>A0ABX1S713_9PSEU</name>
<dbReference type="Gene3D" id="3.90.1140.10">
    <property type="entry name" value="Cyclic phosphodiesterase"/>
    <property type="match status" value="1"/>
</dbReference>
<sequence length="165" mass="17796">MVLPVPAADPLLTAVAAQYPDTVREGLPAHLTVLYPFVPADELDASVIEACARIVDGLAPLPVRFARCRARPGLIYLAPEPPDQVQRLLEAVWARWPDIPPYGGKYADASAHVSIALGPQEADRDAIVRLVEPLLPIKSRLAELQVAVLGEGGWAIRSRLPFGGR</sequence>
<dbReference type="EMBL" id="JAAXLA010000005">
    <property type="protein sequence ID" value="NMH96592.1"/>
    <property type="molecule type" value="Genomic_DNA"/>
</dbReference>
<dbReference type="Proteomes" id="UP000820669">
    <property type="component" value="Unassembled WGS sequence"/>
</dbReference>
<keyword evidence="2" id="KW-1185">Reference proteome</keyword>
<dbReference type="InterPro" id="IPR009097">
    <property type="entry name" value="Cyclic_Pdiesterase"/>
</dbReference>
<evidence type="ECO:0000313" key="1">
    <source>
        <dbReference type="EMBL" id="NMH96592.1"/>
    </source>
</evidence>
<dbReference type="GO" id="GO:0016874">
    <property type="term" value="F:ligase activity"/>
    <property type="evidence" value="ECO:0007669"/>
    <property type="project" value="UniProtKB-KW"/>
</dbReference>
<accession>A0ABX1S713</accession>